<dbReference type="RefSeq" id="WP_207858881.1">
    <property type="nucleotide sequence ID" value="NZ_JAFREP010000008.1"/>
</dbReference>
<protein>
    <submittedName>
        <fullName evidence="3">Type VI secretion system contractile sheath large subunit</fullName>
    </submittedName>
</protein>
<dbReference type="AlphaFoldDB" id="A0A8J7QDG1"/>
<evidence type="ECO:0000313" key="3">
    <source>
        <dbReference type="EMBL" id="MBO1319061.1"/>
    </source>
</evidence>
<dbReference type="PANTHER" id="PTHR35565:SF1">
    <property type="entry name" value="TYPE VI SECRETION SYSTEM CONTRACTILE SHEATH LARGE SUBUNIT"/>
    <property type="match status" value="1"/>
</dbReference>
<accession>A0A8J7QDG1</accession>
<reference evidence="3" key="1">
    <citation type="submission" date="2021-03" db="EMBL/GenBank/DDBJ databases">
        <authorList>
            <person name="Wang G."/>
        </authorList>
    </citation>
    <scope>NUCLEOTIDE SEQUENCE</scope>
    <source>
        <strain evidence="3">KCTC 12899</strain>
    </source>
</reference>
<dbReference type="Pfam" id="PF05943">
    <property type="entry name" value="VipB"/>
    <property type="match status" value="1"/>
</dbReference>
<organism evidence="3 4">
    <name type="scientific">Acanthopleuribacter pedis</name>
    <dbReference type="NCBI Taxonomy" id="442870"/>
    <lineage>
        <taxon>Bacteria</taxon>
        <taxon>Pseudomonadati</taxon>
        <taxon>Acidobacteriota</taxon>
        <taxon>Holophagae</taxon>
        <taxon>Acanthopleuribacterales</taxon>
        <taxon>Acanthopleuribacteraceae</taxon>
        <taxon>Acanthopleuribacter</taxon>
    </lineage>
</organism>
<name>A0A8J7QDG1_9BACT</name>
<proteinExistence type="predicted"/>
<gene>
    <name evidence="3" type="primary">tssC</name>
    <name evidence="3" type="ORF">J3U88_11380</name>
</gene>
<evidence type="ECO:0000313" key="4">
    <source>
        <dbReference type="Proteomes" id="UP000664417"/>
    </source>
</evidence>
<sequence length="504" mass="56578">MTTPENQAEGQAGEAAGELSLLDSLLGKVDLSAPTAPHAKSTAGEDAGSKLATAINHLISELTKDGQKLDKLDKPMIDSVISSLDAKLSEQVSEILHHPKLQEMESAWRGLKYLVDRTNFRANIKIEVLNVSKEDLRSDLEDAPELLQSGLFHHIYKQEYDQAGGQPIASVIGNYYFDQSSKDVAMMKNLSHVSAGCHAPFIAAADDAMFGVKEATDLHKVKDFEELFEQQEYTKWRSFRDSEDSRYLGLTYPKFLLREPYHPGNHTMRDFEFHETVTGEQHNKFLWGNASIAFASRLTDSFGKNGWCVNIRGPQAGGLVEDLPIFHYEDQGEMKSKIPTEVTISDRVELELAESGFMPLTFYKNSDYACFFSAQSCQRPKKYSTAEATANAKLAANLPYMFLASRLSHYLKVIQRENIGSSKEKADLQKELDEWIQKLVTKMEFPDANLKARRPLKDAKIIVSDIEESPGWYNVEMFIRPHFQMEGMAVDLSLVSKMPAGKGE</sequence>
<dbReference type="InterPro" id="IPR044032">
    <property type="entry name" value="TssC1_C"/>
</dbReference>
<evidence type="ECO:0000259" key="1">
    <source>
        <dbReference type="Pfam" id="PF05943"/>
    </source>
</evidence>
<feature type="domain" description="TssC1 N-terminal" evidence="1">
    <location>
        <begin position="78"/>
        <end position="378"/>
    </location>
</feature>
<dbReference type="Proteomes" id="UP000664417">
    <property type="component" value="Unassembled WGS sequence"/>
</dbReference>
<dbReference type="NCBIfam" id="TIGR03355">
    <property type="entry name" value="VI_chp_2"/>
    <property type="match status" value="1"/>
</dbReference>
<feature type="domain" description="TssC1 C-terminal" evidence="2">
    <location>
        <begin position="387"/>
        <end position="498"/>
    </location>
</feature>
<dbReference type="InterPro" id="IPR044031">
    <property type="entry name" value="TssC1_N"/>
</dbReference>
<dbReference type="InterPro" id="IPR010269">
    <property type="entry name" value="T6SS_TssC-like"/>
</dbReference>
<dbReference type="Pfam" id="PF18945">
    <property type="entry name" value="VipB_2"/>
    <property type="match status" value="1"/>
</dbReference>
<evidence type="ECO:0000259" key="2">
    <source>
        <dbReference type="Pfam" id="PF18945"/>
    </source>
</evidence>
<dbReference type="PANTHER" id="PTHR35565">
    <property type="entry name" value="CYTOPLASMIC PROTEIN-RELATED"/>
    <property type="match status" value="1"/>
</dbReference>
<comment type="caution">
    <text evidence="3">The sequence shown here is derived from an EMBL/GenBank/DDBJ whole genome shotgun (WGS) entry which is preliminary data.</text>
</comment>
<keyword evidence="4" id="KW-1185">Reference proteome</keyword>
<dbReference type="EMBL" id="JAFREP010000008">
    <property type="protein sequence ID" value="MBO1319061.1"/>
    <property type="molecule type" value="Genomic_DNA"/>
</dbReference>